<dbReference type="PANTHER" id="PTHR42929">
    <property type="entry name" value="INNER MEMBRANE ABC TRANSPORTER PERMEASE PROTEIN YDCU-RELATED-RELATED"/>
    <property type="match status" value="1"/>
</dbReference>
<keyword evidence="5 8" id="KW-0812">Transmembrane</keyword>
<evidence type="ECO:0000256" key="2">
    <source>
        <dbReference type="ARBA" id="ARBA00007069"/>
    </source>
</evidence>
<evidence type="ECO:0000256" key="3">
    <source>
        <dbReference type="ARBA" id="ARBA00022448"/>
    </source>
</evidence>
<evidence type="ECO:0000256" key="1">
    <source>
        <dbReference type="ARBA" id="ARBA00004651"/>
    </source>
</evidence>
<dbReference type="CDD" id="cd06261">
    <property type="entry name" value="TM_PBP2"/>
    <property type="match status" value="1"/>
</dbReference>
<dbReference type="AlphaFoldDB" id="Q316N7"/>
<dbReference type="HOGENOM" id="CLU_016047_18_4_7"/>
<evidence type="ECO:0000256" key="4">
    <source>
        <dbReference type="ARBA" id="ARBA00022475"/>
    </source>
</evidence>
<feature type="transmembrane region" description="Helical" evidence="8">
    <location>
        <begin position="264"/>
        <end position="283"/>
    </location>
</feature>
<feature type="transmembrane region" description="Helical" evidence="8">
    <location>
        <begin position="65"/>
        <end position="95"/>
    </location>
</feature>
<reference evidence="10 11" key="1">
    <citation type="journal article" date="2011" name="J. Bacteriol.">
        <title>Complete genome sequence and updated annotation of Desulfovibrio alaskensis G20.</title>
        <authorList>
            <person name="Hauser L.J."/>
            <person name="Land M.L."/>
            <person name="Brown S.D."/>
            <person name="Larimer F."/>
            <person name="Keller K.L."/>
            <person name="Rapp-Giles B.J."/>
            <person name="Price M.N."/>
            <person name="Lin M."/>
            <person name="Bruce D.C."/>
            <person name="Detter J.C."/>
            <person name="Tapia R."/>
            <person name="Han C.S."/>
            <person name="Goodwin L.A."/>
            <person name="Cheng J.F."/>
            <person name="Pitluck S."/>
            <person name="Copeland A."/>
            <person name="Lucas S."/>
            <person name="Nolan M."/>
            <person name="Lapidus A.L."/>
            <person name="Palumbo A.V."/>
            <person name="Wall J.D."/>
        </authorList>
    </citation>
    <scope>NUCLEOTIDE SEQUENCE [LARGE SCALE GENOMIC DNA]</scope>
    <source>
        <strain evidence="11">ATCC BAA 1058 / DSM 17464 / G20</strain>
    </source>
</reference>
<dbReference type="KEGG" id="dde:Dde_0308"/>
<keyword evidence="3 8" id="KW-0813">Transport</keyword>
<dbReference type="eggNOG" id="COG1177">
    <property type="taxonomic scope" value="Bacteria"/>
</dbReference>
<evidence type="ECO:0000259" key="9">
    <source>
        <dbReference type="PROSITE" id="PS50928"/>
    </source>
</evidence>
<dbReference type="SUPFAM" id="SSF161098">
    <property type="entry name" value="MetI-like"/>
    <property type="match status" value="1"/>
</dbReference>
<name>Q316N7_OLEA2</name>
<dbReference type="RefSeq" id="WP_011366453.1">
    <property type="nucleotide sequence ID" value="NC_007519.1"/>
</dbReference>
<dbReference type="Pfam" id="PF00528">
    <property type="entry name" value="BPD_transp_1"/>
    <property type="match status" value="1"/>
</dbReference>
<dbReference type="PROSITE" id="PS50928">
    <property type="entry name" value="ABC_TM1"/>
    <property type="match status" value="1"/>
</dbReference>
<dbReference type="EMBL" id="CP000112">
    <property type="protein sequence ID" value="ABB37109.1"/>
    <property type="molecule type" value="Genomic_DNA"/>
</dbReference>
<comment type="subcellular location">
    <subcellularLocation>
        <location evidence="1 8">Cell membrane</location>
        <topology evidence="1 8">Multi-pass membrane protein</topology>
    </subcellularLocation>
</comment>
<dbReference type="GO" id="GO:0005886">
    <property type="term" value="C:plasma membrane"/>
    <property type="evidence" value="ECO:0007669"/>
    <property type="project" value="UniProtKB-SubCell"/>
</dbReference>
<evidence type="ECO:0000313" key="10">
    <source>
        <dbReference type="EMBL" id="ABB37109.1"/>
    </source>
</evidence>
<dbReference type="InterPro" id="IPR035906">
    <property type="entry name" value="MetI-like_sf"/>
</dbReference>
<gene>
    <name evidence="10" type="ordered locus">Dde_0308</name>
</gene>
<evidence type="ECO:0000256" key="5">
    <source>
        <dbReference type="ARBA" id="ARBA00022692"/>
    </source>
</evidence>
<evidence type="ECO:0000256" key="8">
    <source>
        <dbReference type="RuleBase" id="RU363032"/>
    </source>
</evidence>
<keyword evidence="6 8" id="KW-1133">Transmembrane helix</keyword>
<organism evidence="10 11">
    <name type="scientific">Oleidesulfovibrio alaskensis (strain ATCC BAA-1058 / DSM 17464 / G20)</name>
    <name type="common">Desulfovibrio alaskensis</name>
    <dbReference type="NCBI Taxonomy" id="207559"/>
    <lineage>
        <taxon>Bacteria</taxon>
        <taxon>Pseudomonadati</taxon>
        <taxon>Thermodesulfobacteriota</taxon>
        <taxon>Desulfovibrionia</taxon>
        <taxon>Desulfovibrionales</taxon>
        <taxon>Desulfovibrionaceae</taxon>
        <taxon>Oleidesulfovibrio</taxon>
    </lineage>
</organism>
<feature type="transmembrane region" description="Helical" evidence="8">
    <location>
        <begin position="107"/>
        <end position="128"/>
    </location>
</feature>
<evidence type="ECO:0000313" key="11">
    <source>
        <dbReference type="Proteomes" id="UP000002710"/>
    </source>
</evidence>
<dbReference type="STRING" id="207559.Dde_0308"/>
<feature type="domain" description="ABC transmembrane type-1" evidence="9">
    <location>
        <begin position="70"/>
        <end position="282"/>
    </location>
</feature>
<dbReference type="PANTHER" id="PTHR42929:SF1">
    <property type="entry name" value="INNER MEMBRANE ABC TRANSPORTER PERMEASE PROTEIN YDCU-RELATED"/>
    <property type="match status" value="1"/>
</dbReference>
<dbReference type="Gene3D" id="1.10.3720.10">
    <property type="entry name" value="MetI-like"/>
    <property type="match status" value="1"/>
</dbReference>
<keyword evidence="7 8" id="KW-0472">Membrane</keyword>
<proteinExistence type="inferred from homology"/>
<evidence type="ECO:0000256" key="7">
    <source>
        <dbReference type="ARBA" id="ARBA00023136"/>
    </source>
</evidence>
<dbReference type="Proteomes" id="UP000002710">
    <property type="component" value="Chromosome"/>
</dbReference>
<keyword evidence="4" id="KW-1003">Cell membrane</keyword>
<dbReference type="GO" id="GO:0055085">
    <property type="term" value="P:transmembrane transport"/>
    <property type="evidence" value="ECO:0007669"/>
    <property type="project" value="InterPro"/>
</dbReference>
<sequence>MSLPRGHARLGTTLLRLAPVLVPCGVLFTGGFALTLAQSLGYALPVPAPEGQPSAAAYRMLLQPYYLASFLLSVKVAFLSAAVSVVCGALLAVGVWRLPYRLQQAAVVYKVPLILPHVAVALLCLVFWSRSGLVSSLAWQTGLVTQQADFPAVLYGGSGLGMVLAYVYKEIPFVMLMSYAALKRLDHRLLDTAAMLGAGRLLTWRSVILPHLAPTLHPVFIILFLFAFGGFEVPYLLGESNPGMLSVEIYNLYFQRGLARRPEAMAVLTVMFLFSLVFVALYSRLVRRFGLGERKL</sequence>
<feature type="transmembrane region" description="Helical" evidence="8">
    <location>
        <begin position="20"/>
        <end position="45"/>
    </location>
</feature>
<keyword evidence="11" id="KW-1185">Reference proteome</keyword>
<dbReference type="InterPro" id="IPR000515">
    <property type="entry name" value="MetI-like"/>
</dbReference>
<protein>
    <submittedName>
        <fullName evidence="10">Binding-protein-dependent transport systems inner membrane component</fullName>
    </submittedName>
</protein>
<comment type="similarity">
    <text evidence="2">Belongs to the binding-protein-dependent transport system permease family. CysTW subfamily.</text>
</comment>
<evidence type="ECO:0000256" key="6">
    <source>
        <dbReference type="ARBA" id="ARBA00022989"/>
    </source>
</evidence>
<accession>Q316N7</accession>